<comment type="similarity">
    <text evidence="2 9">Belongs to the WD repeat EIF2A family.</text>
</comment>
<keyword evidence="13" id="KW-1185">Reference proteome</keyword>
<evidence type="ECO:0000256" key="9">
    <source>
        <dbReference type="PIRNR" id="PIRNR017222"/>
    </source>
</evidence>
<dbReference type="AlphaFoldDB" id="A0AAE1TLE0"/>
<dbReference type="SUPFAM" id="SSF82171">
    <property type="entry name" value="DPP6 N-terminal domain-like"/>
    <property type="match status" value="1"/>
</dbReference>
<dbReference type="InterPro" id="IPR011387">
    <property type="entry name" value="TIF2A"/>
</dbReference>
<evidence type="ECO:0000256" key="1">
    <source>
        <dbReference type="ARBA" id="ARBA00003993"/>
    </source>
</evidence>
<dbReference type="Proteomes" id="UP001292094">
    <property type="component" value="Unassembled WGS sequence"/>
</dbReference>
<dbReference type="InterPro" id="IPR015943">
    <property type="entry name" value="WD40/YVTN_repeat-like_dom_sf"/>
</dbReference>
<accession>A0AAE1TLE0</accession>
<evidence type="ECO:0000256" key="8">
    <source>
        <dbReference type="ARBA" id="ARBA00022917"/>
    </source>
</evidence>
<feature type="region of interest" description="Disordered" evidence="10">
    <location>
        <begin position="590"/>
        <end position="632"/>
    </location>
</feature>
<evidence type="ECO:0000256" key="4">
    <source>
        <dbReference type="ARBA" id="ARBA00022540"/>
    </source>
</evidence>
<dbReference type="Pfam" id="PF08662">
    <property type="entry name" value="eIF2A"/>
    <property type="match status" value="1"/>
</dbReference>
<feature type="compositionally biased region" description="Basic residues" evidence="10">
    <location>
        <begin position="478"/>
        <end position="489"/>
    </location>
</feature>
<feature type="region of interest" description="Disordered" evidence="10">
    <location>
        <begin position="461"/>
        <end position="520"/>
    </location>
</feature>
<dbReference type="PIRSF" id="PIRSF017222">
    <property type="entry name" value="eIF2A"/>
    <property type="match status" value="1"/>
</dbReference>
<sequence length="632" mass="70247">MAHFTVHTKDDLCFVDGTPSNNLAKSHSFEGKIKAFVLSQDGKKLAWIASGQVSVAEAPSWTIVGSLKHPRAQELCFSPQGSYLAIWDSYVKTADQSQLQPNLNVYDVSGKKLLKAFFQQSQVNWKPQWTNDETIFARNVSNEIHFYEANDLQNISIKKILPKVRSFSLSPSTKTHHVTFFVPSVKGAPAYVHLYRYPDFQESSSALANKSFFKGDTVETLWNKQSTACLLLTAAEIDKSGTSYYGEQMLFYLNVRGHSERITFSKKGNIHSVCWCPSGQEFFAVYGTMPSHATLFNHKCEVVAEFGTGARNTVLVNPVGNIVLVGGFGNISARYEMWDIKTGKVLGETECPDTTHVNWSPCGQYILTATCSPRLRVNNGYKLWHYTAVLMREGFHDELYAATWIPDPTAAKPFTISTAPVTGITSSVAVASKQKYVPPSQRGAKGPPGANVTLEKKFLSQVDVPPPKPEAPLSKSAIKNKKKKEAARKKRDEEGEKEWVRGQTVGGGENSDYSKKENSDYSKIKSAADDFDLTGDPEKDKKIKKIRRKLIAIAKLKLEQENGKPMVKTQIEKIATEDKLIEELKELAVSITPGDKNDKEQTVTSTPDDLNDKEQTVTSTPDDLNHDVDDTK</sequence>
<dbReference type="EMBL" id="JAWZYT010005804">
    <property type="protein sequence ID" value="KAK4289562.1"/>
    <property type="molecule type" value="Genomic_DNA"/>
</dbReference>
<evidence type="ECO:0000313" key="13">
    <source>
        <dbReference type="Proteomes" id="UP001292094"/>
    </source>
</evidence>
<organism evidence="12 13">
    <name type="scientific">Petrolisthes manimaculis</name>
    <dbReference type="NCBI Taxonomy" id="1843537"/>
    <lineage>
        <taxon>Eukaryota</taxon>
        <taxon>Metazoa</taxon>
        <taxon>Ecdysozoa</taxon>
        <taxon>Arthropoda</taxon>
        <taxon>Crustacea</taxon>
        <taxon>Multicrustacea</taxon>
        <taxon>Malacostraca</taxon>
        <taxon>Eumalacostraca</taxon>
        <taxon>Eucarida</taxon>
        <taxon>Decapoda</taxon>
        <taxon>Pleocyemata</taxon>
        <taxon>Anomura</taxon>
        <taxon>Galatheoidea</taxon>
        <taxon>Porcellanidae</taxon>
        <taxon>Petrolisthes</taxon>
    </lineage>
</organism>
<evidence type="ECO:0000259" key="11">
    <source>
        <dbReference type="Pfam" id="PF08662"/>
    </source>
</evidence>
<keyword evidence="8 9" id="KW-0648">Protein biosynthesis</keyword>
<dbReference type="PANTHER" id="PTHR13227:SF0">
    <property type="entry name" value="EUKARYOTIC TRANSLATION INITIATION FACTOR 2A"/>
    <property type="match status" value="1"/>
</dbReference>
<comment type="caution">
    <text evidence="12">The sequence shown here is derived from an EMBL/GenBank/DDBJ whole genome shotgun (WGS) entry which is preliminary data.</text>
</comment>
<keyword evidence="5" id="KW-0853">WD repeat</keyword>
<dbReference type="InterPro" id="IPR013979">
    <property type="entry name" value="TIF_beta_prop-like"/>
</dbReference>
<dbReference type="GO" id="GO:0000049">
    <property type="term" value="F:tRNA binding"/>
    <property type="evidence" value="ECO:0007669"/>
    <property type="project" value="UniProtKB-UniRule"/>
</dbReference>
<evidence type="ECO:0000256" key="6">
    <source>
        <dbReference type="ARBA" id="ARBA00022737"/>
    </source>
</evidence>
<evidence type="ECO:0000313" key="12">
    <source>
        <dbReference type="EMBL" id="KAK4289562.1"/>
    </source>
</evidence>
<evidence type="ECO:0000256" key="7">
    <source>
        <dbReference type="ARBA" id="ARBA00022845"/>
    </source>
</evidence>
<dbReference type="GO" id="GO:0003743">
    <property type="term" value="F:translation initiation factor activity"/>
    <property type="evidence" value="ECO:0007669"/>
    <property type="project" value="UniProtKB-UniRule"/>
</dbReference>
<dbReference type="PANTHER" id="PTHR13227">
    <property type="entry name" value="EUKARYOTIC TRANSLATION INITIATION FACTOR 2A"/>
    <property type="match status" value="1"/>
</dbReference>
<dbReference type="GO" id="GO:0003729">
    <property type="term" value="F:mRNA binding"/>
    <property type="evidence" value="ECO:0007669"/>
    <property type="project" value="TreeGrafter"/>
</dbReference>
<name>A0AAE1TLE0_9EUCA</name>
<evidence type="ECO:0000256" key="10">
    <source>
        <dbReference type="SAM" id="MobiDB-lite"/>
    </source>
</evidence>
<keyword evidence="4 9" id="KW-0396">Initiation factor</keyword>
<gene>
    <name evidence="12" type="ORF">Pmani_037475</name>
</gene>
<dbReference type="GO" id="GO:0043022">
    <property type="term" value="F:ribosome binding"/>
    <property type="evidence" value="ECO:0007669"/>
    <property type="project" value="UniProtKB-UniRule"/>
</dbReference>
<evidence type="ECO:0000256" key="5">
    <source>
        <dbReference type="ARBA" id="ARBA00022574"/>
    </source>
</evidence>
<feature type="compositionally biased region" description="Basic and acidic residues" evidence="10">
    <location>
        <begin position="490"/>
        <end position="500"/>
    </location>
</feature>
<reference evidence="12" key="1">
    <citation type="submission" date="2023-11" db="EMBL/GenBank/DDBJ databases">
        <title>Genome assemblies of two species of porcelain crab, Petrolisthes cinctipes and Petrolisthes manimaculis (Anomura: Porcellanidae).</title>
        <authorList>
            <person name="Angst P."/>
        </authorList>
    </citation>
    <scope>NUCLEOTIDE SEQUENCE</scope>
    <source>
        <strain evidence="12">PB745_02</strain>
        <tissue evidence="12">Gill</tissue>
    </source>
</reference>
<protein>
    <recommendedName>
        <fullName evidence="3 9">Eukaryotic translation initiation factor 2A</fullName>
        <shortName evidence="9">eIF-2A</shortName>
    </recommendedName>
</protein>
<keyword evidence="7 9" id="KW-0810">Translation regulation</keyword>
<comment type="function">
    <text evidence="1 9">Functions in the early steps of protein synthesis of a small number of specific mRNAs. Acts by directing the binding of methionyl-tRNAi to 40S ribosomal subunits. In contrast to the eIF-2 complex, it binds methionyl-tRNAi to 40S subunits in a codon-dependent manner, whereas the eIF-2 complex binds methionyl-tRNAi to 40S subunits in a GTP-dependent manner.</text>
</comment>
<dbReference type="Gene3D" id="2.130.10.10">
    <property type="entry name" value="YVTN repeat-like/Quinoprotein amine dehydrogenase"/>
    <property type="match status" value="2"/>
</dbReference>
<evidence type="ECO:0000256" key="3">
    <source>
        <dbReference type="ARBA" id="ARBA00013819"/>
    </source>
</evidence>
<feature type="domain" description="Translation initiation factor beta propellor-like" evidence="11">
    <location>
        <begin position="210"/>
        <end position="401"/>
    </location>
</feature>
<evidence type="ECO:0000256" key="2">
    <source>
        <dbReference type="ARBA" id="ARBA00009573"/>
    </source>
</evidence>
<dbReference type="GO" id="GO:0022627">
    <property type="term" value="C:cytosolic small ribosomal subunit"/>
    <property type="evidence" value="ECO:0007669"/>
    <property type="project" value="TreeGrafter"/>
</dbReference>
<feature type="compositionally biased region" description="Basic and acidic residues" evidence="10">
    <location>
        <begin position="623"/>
        <end position="632"/>
    </location>
</feature>
<proteinExistence type="inferred from homology"/>
<keyword evidence="6" id="KW-0677">Repeat</keyword>
<dbReference type="GO" id="GO:0006417">
    <property type="term" value="P:regulation of translation"/>
    <property type="evidence" value="ECO:0007669"/>
    <property type="project" value="UniProtKB-KW"/>
</dbReference>